<evidence type="ECO:0000313" key="5">
    <source>
        <dbReference type="EMBL" id="KGN54140.1"/>
    </source>
</evidence>
<evidence type="ECO:0000256" key="3">
    <source>
        <dbReference type="ARBA" id="ARBA00023002"/>
    </source>
</evidence>
<evidence type="ECO:0000256" key="1">
    <source>
        <dbReference type="ARBA" id="ARBA00022723"/>
    </source>
</evidence>
<keyword evidence="2" id="KW-0223">Dioxygenase</keyword>
<dbReference type="Proteomes" id="UP000029981">
    <property type="component" value="Chromosome 4"/>
</dbReference>
<reference evidence="5 6" key="3">
    <citation type="journal article" date="2010" name="BMC Genomics">
        <title>Transcriptome sequencing and comparative analysis of cucumber flowers with different sex types.</title>
        <authorList>
            <person name="Guo S."/>
            <person name="Zheng Y."/>
            <person name="Joung J.G."/>
            <person name="Liu S."/>
            <person name="Zhang Z."/>
            <person name="Crasta O.R."/>
            <person name="Sobral B.W."/>
            <person name="Xu Y."/>
            <person name="Huang S."/>
            <person name="Fei Z."/>
        </authorList>
    </citation>
    <scope>NUCLEOTIDE SEQUENCE [LARGE SCALE GENOMIC DNA]</scope>
    <source>
        <strain evidence="6">cv. 9930</strain>
    </source>
</reference>
<proteinExistence type="predicted"/>
<dbReference type="PANTHER" id="PTHR11771">
    <property type="entry name" value="LIPOXYGENASE"/>
    <property type="match status" value="1"/>
</dbReference>
<protein>
    <recommendedName>
        <fullName evidence="4">Lipoxygenase domain-containing protein</fullName>
    </recommendedName>
</protein>
<dbReference type="SUPFAM" id="SSF48484">
    <property type="entry name" value="Lipoxigenase"/>
    <property type="match status" value="1"/>
</dbReference>
<organism evidence="5 6">
    <name type="scientific">Cucumis sativus</name>
    <name type="common">Cucumber</name>
    <dbReference type="NCBI Taxonomy" id="3659"/>
    <lineage>
        <taxon>Eukaryota</taxon>
        <taxon>Viridiplantae</taxon>
        <taxon>Streptophyta</taxon>
        <taxon>Embryophyta</taxon>
        <taxon>Tracheophyta</taxon>
        <taxon>Spermatophyta</taxon>
        <taxon>Magnoliopsida</taxon>
        <taxon>eudicotyledons</taxon>
        <taxon>Gunneridae</taxon>
        <taxon>Pentapetalae</taxon>
        <taxon>rosids</taxon>
        <taxon>fabids</taxon>
        <taxon>Cucurbitales</taxon>
        <taxon>Cucurbitaceae</taxon>
        <taxon>Benincaseae</taxon>
        <taxon>Cucumis</taxon>
    </lineage>
</organism>
<dbReference type="InterPro" id="IPR000907">
    <property type="entry name" value="LipOase"/>
</dbReference>
<reference evidence="5 6" key="2">
    <citation type="journal article" date="2009" name="PLoS ONE">
        <title>An integrated genetic and cytogenetic map of the cucumber genome.</title>
        <authorList>
            <person name="Ren Y."/>
            <person name="Zhang Z."/>
            <person name="Liu J."/>
            <person name="Staub J.E."/>
            <person name="Han Y."/>
            <person name="Cheng Z."/>
            <person name="Li X."/>
            <person name="Lu J."/>
            <person name="Miao H."/>
            <person name="Kang H."/>
            <person name="Xie B."/>
            <person name="Gu X."/>
            <person name="Wang X."/>
            <person name="Du Y."/>
            <person name="Jin W."/>
            <person name="Huang S."/>
        </authorList>
    </citation>
    <scope>NUCLEOTIDE SEQUENCE [LARGE SCALE GENOMIC DNA]</scope>
    <source>
        <strain evidence="6">cv. 9930</strain>
    </source>
</reference>
<dbReference type="OMA" id="SMEFYVP"/>
<evidence type="ECO:0000259" key="4">
    <source>
        <dbReference type="PROSITE" id="PS51393"/>
    </source>
</evidence>
<reference evidence="5 6" key="1">
    <citation type="journal article" date="2009" name="Nat. Genet.">
        <title>The genome of the cucumber, Cucumis sativus L.</title>
        <authorList>
            <person name="Huang S."/>
            <person name="Li R."/>
            <person name="Zhang Z."/>
            <person name="Li L."/>
            <person name="Gu X."/>
            <person name="Fan W."/>
            <person name="Lucas W.J."/>
            <person name="Wang X."/>
            <person name="Xie B."/>
            <person name="Ni P."/>
            <person name="Ren Y."/>
            <person name="Zhu H."/>
            <person name="Li J."/>
            <person name="Lin K."/>
            <person name="Jin W."/>
            <person name="Fei Z."/>
            <person name="Li G."/>
            <person name="Staub J."/>
            <person name="Kilian A."/>
            <person name="van der Vossen E.A."/>
            <person name="Wu Y."/>
            <person name="Guo J."/>
            <person name="He J."/>
            <person name="Jia Z."/>
            <person name="Ren Y."/>
            <person name="Tian G."/>
            <person name="Lu Y."/>
            <person name="Ruan J."/>
            <person name="Qian W."/>
            <person name="Wang M."/>
            <person name="Huang Q."/>
            <person name="Li B."/>
            <person name="Xuan Z."/>
            <person name="Cao J."/>
            <person name="Asan"/>
            <person name="Wu Z."/>
            <person name="Zhang J."/>
            <person name="Cai Q."/>
            <person name="Bai Y."/>
            <person name="Zhao B."/>
            <person name="Han Y."/>
            <person name="Li Y."/>
            <person name="Li X."/>
            <person name="Wang S."/>
            <person name="Shi Q."/>
            <person name="Liu S."/>
            <person name="Cho W.K."/>
            <person name="Kim J.Y."/>
            <person name="Xu Y."/>
            <person name="Heller-Uszynska K."/>
            <person name="Miao H."/>
            <person name="Cheng Z."/>
            <person name="Zhang S."/>
            <person name="Wu J."/>
            <person name="Yang Y."/>
            <person name="Kang H."/>
            <person name="Li M."/>
            <person name="Liang H."/>
            <person name="Ren X."/>
            <person name="Shi Z."/>
            <person name="Wen M."/>
            <person name="Jian M."/>
            <person name="Yang H."/>
            <person name="Zhang G."/>
            <person name="Yang Z."/>
            <person name="Chen R."/>
            <person name="Liu S."/>
            <person name="Li J."/>
            <person name="Ma L."/>
            <person name="Liu H."/>
            <person name="Zhou Y."/>
            <person name="Zhao J."/>
            <person name="Fang X."/>
            <person name="Li G."/>
            <person name="Fang L."/>
            <person name="Li Y."/>
            <person name="Liu D."/>
            <person name="Zheng H."/>
            <person name="Zhang Y."/>
            <person name="Qin N."/>
            <person name="Li Z."/>
            <person name="Yang G."/>
            <person name="Yang S."/>
            <person name="Bolund L."/>
            <person name="Kristiansen K."/>
            <person name="Zheng H."/>
            <person name="Li S."/>
            <person name="Zhang X."/>
            <person name="Yang H."/>
            <person name="Wang J."/>
            <person name="Sun R."/>
            <person name="Zhang B."/>
            <person name="Jiang S."/>
            <person name="Wang J."/>
            <person name="Du Y."/>
            <person name="Li S."/>
        </authorList>
    </citation>
    <scope>NUCLEOTIDE SEQUENCE [LARGE SCALE GENOMIC DNA]</scope>
    <source>
        <strain evidence="6">cv. 9930</strain>
    </source>
</reference>
<feature type="domain" description="Lipoxygenase" evidence="4">
    <location>
        <begin position="1"/>
        <end position="163"/>
    </location>
</feature>
<dbReference type="STRING" id="3659.A0A0A0KWY8"/>
<dbReference type="InterPro" id="IPR036226">
    <property type="entry name" value="LipOase_C_sf"/>
</dbReference>
<evidence type="ECO:0000313" key="6">
    <source>
        <dbReference type="Proteomes" id="UP000029981"/>
    </source>
</evidence>
<dbReference type="Pfam" id="PF00305">
    <property type="entry name" value="Lipoxygenase"/>
    <property type="match status" value="1"/>
</dbReference>
<gene>
    <name evidence="5" type="ORF">Csa_4G288110</name>
</gene>
<dbReference type="PROSITE" id="PS51393">
    <property type="entry name" value="LIPOXYGENASE_3"/>
    <property type="match status" value="1"/>
</dbReference>
<dbReference type="Gramene" id="KGN54140">
    <property type="protein sequence ID" value="KGN54140"/>
    <property type="gene ID" value="Csa_4G288110"/>
</dbReference>
<dbReference type="GO" id="GO:0034440">
    <property type="term" value="P:lipid oxidation"/>
    <property type="evidence" value="ECO:0007669"/>
    <property type="project" value="InterPro"/>
</dbReference>
<reference evidence="5 6" key="4">
    <citation type="journal article" date="2011" name="BMC Genomics">
        <title>RNA-Seq improves annotation of protein-coding genes in the cucumber genome.</title>
        <authorList>
            <person name="Li Z."/>
            <person name="Zhang Z."/>
            <person name="Yan P."/>
            <person name="Huang S."/>
            <person name="Fei Z."/>
            <person name="Lin K."/>
        </authorList>
    </citation>
    <scope>NUCLEOTIDE SEQUENCE [LARGE SCALE GENOMIC DNA]</scope>
    <source>
        <strain evidence="6">cv. 9930</strain>
    </source>
</reference>
<dbReference type="Gene3D" id="4.10.372.10">
    <property type="entry name" value="Lipoxygenase-1, Domain 3"/>
    <property type="match status" value="1"/>
</dbReference>
<dbReference type="GO" id="GO:0046872">
    <property type="term" value="F:metal ion binding"/>
    <property type="evidence" value="ECO:0007669"/>
    <property type="project" value="UniProtKB-KW"/>
</dbReference>
<dbReference type="GO" id="GO:0016702">
    <property type="term" value="F:oxidoreductase activity, acting on single donors with incorporation of molecular oxygen, incorporation of two atoms of oxygen"/>
    <property type="evidence" value="ECO:0007669"/>
    <property type="project" value="InterPro"/>
</dbReference>
<dbReference type="InterPro" id="IPR013819">
    <property type="entry name" value="LipOase_C"/>
</dbReference>
<accession>A0A0A0KWY8</accession>
<keyword evidence="1" id="KW-0479">Metal-binding</keyword>
<keyword evidence="6" id="KW-1185">Reference proteome</keyword>
<dbReference type="AlphaFoldDB" id="A0A0A0KWY8"/>
<dbReference type="Gene3D" id="3.10.450.60">
    <property type="match status" value="1"/>
</dbReference>
<sequence>MLTVDSLSEVRSMEFYVPRDEAFSISKQGNTLMKAFNSMLHGFLLPALEDNFNKHYSTLFETKHDRSPCPKLVQILTDKAMDILLLHSSQTSYGDKFFWFRDEEFARQTLAGLNPYSIRLVTEWPLKSKLDPSIYGSPESAITDEIVEQQIKGVMSLDEGISC</sequence>
<name>A0A0A0KWY8_CUCSA</name>
<keyword evidence="3" id="KW-0560">Oxidoreductase</keyword>
<evidence type="ECO:0000256" key="2">
    <source>
        <dbReference type="ARBA" id="ARBA00022964"/>
    </source>
</evidence>
<dbReference type="eggNOG" id="ENOG502QQSP">
    <property type="taxonomic scope" value="Eukaryota"/>
</dbReference>
<dbReference type="InterPro" id="IPR027433">
    <property type="entry name" value="Lipoxygenase_dom_3"/>
</dbReference>
<dbReference type="EMBL" id="CM002925">
    <property type="protein sequence ID" value="KGN54140.1"/>
    <property type="molecule type" value="Genomic_DNA"/>
</dbReference>